<dbReference type="NCBIfam" id="TIGR00706">
    <property type="entry name" value="SppA_dom"/>
    <property type="match status" value="1"/>
</dbReference>
<sequence length="327" mass="35587">MLGIGQSKDSAPSSKEPSAKEWKLIERVVMANTDELKRSRRWGIFFKILTFVYLFGLLFLFLDASNAGKEGTATGGHTAVIDVQGVIADGKPAGADAVVSSLRAALKNEDTKVVILRINSPGGSPVQSSYIYNEIIRLRDLHPEVPIHSVISDSGASGAYYIAAATENIYANGASIVGSIGVTSAQFGFQELLDKLGVERRQFTSGEHKAFLDPFVELKEEEKALFETLLNDVHQQFIDDVKAGRGDRLKPTEKTFSGLFWTGRQALEMGLVDGLKSTSELARELGYEQVVDYTYRPSPLQSFADSLGVSIAKALLSLSSEQGFSLR</sequence>
<dbReference type="SUPFAM" id="SSF52096">
    <property type="entry name" value="ClpP/crotonase"/>
    <property type="match status" value="1"/>
</dbReference>
<evidence type="ECO:0000256" key="2">
    <source>
        <dbReference type="ARBA" id="ARBA00022670"/>
    </source>
</evidence>
<comment type="similarity">
    <text evidence="1">Belongs to the peptidase S49 family.</text>
</comment>
<evidence type="ECO:0000256" key="1">
    <source>
        <dbReference type="ARBA" id="ARBA00008683"/>
    </source>
</evidence>
<keyword evidence="3" id="KW-0378">Hydrolase</keyword>
<keyword evidence="5" id="KW-1133">Transmembrane helix</keyword>
<dbReference type="RefSeq" id="WP_290281885.1">
    <property type="nucleotide sequence ID" value="NZ_JAUFQI010000001.1"/>
</dbReference>
<organism evidence="7 8">
    <name type="scientific">Reinekea marina</name>
    <dbReference type="NCBI Taxonomy" id="1310421"/>
    <lineage>
        <taxon>Bacteria</taxon>
        <taxon>Pseudomonadati</taxon>
        <taxon>Pseudomonadota</taxon>
        <taxon>Gammaproteobacteria</taxon>
        <taxon>Oceanospirillales</taxon>
        <taxon>Saccharospirillaceae</taxon>
        <taxon>Reinekea</taxon>
    </lineage>
</organism>
<name>A0ABV7WRC5_9GAMM</name>
<evidence type="ECO:0000256" key="5">
    <source>
        <dbReference type="SAM" id="Phobius"/>
    </source>
</evidence>
<dbReference type="Pfam" id="PF01343">
    <property type="entry name" value="Peptidase_S49"/>
    <property type="match status" value="1"/>
</dbReference>
<evidence type="ECO:0000256" key="4">
    <source>
        <dbReference type="ARBA" id="ARBA00022825"/>
    </source>
</evidence>
<proteinExistence type="inferred from homology"/>
<evidence type="ECO:0000313" key="7">
    <source>
        <dbReference type="EMBL" id="MFC3700573.1"/>
    </source>
</evidence>
<dbReference type="EMBL" id="JBHRYN010000005">
    <property type="protein sequence ID" value="MFC3700573.1"/>
    <property type="molecule type" value="Genomic_DNA"/>
</dbReference>
<evidence type="ECO:0000259" key="6">
    <source>
        <dbReference type="Pfam" id="PF01343"/>
    </source>
</evidence>
<dbReference type="CDD" id="cd07023">
    <property type="entry name" value="S49_Sppa_N_C"/>
    <property type="match status" value="1"/>
</dbReference>
<feature type="transmembrane region" description="Helical" evidence="5">
    <location>
        <begin position="44"/>
        <end position="62"/>
    </location>
</feature>
<keyword evidence="5" id="KW-0812">Transmembrane</keyword>
<dbReference type="InterPro" id="IPR002142">
    <property type="entry name" value="Peptidase_S49"/>
</dbReference>
<accession>A0ABV7WRC5</accession>
<protein>
    <submittedName>
        <fullName evidence="7">Signal peptide peptidase SppA</fullName>
    </submittedName>
</protein>
<dbReference type="Gene3D" id="3.90.226.10">
    <property type="entry name" value="2-enoyl-CoA Hydratase, Chain A, domain 1"/>
    <property type="match status" value="1"/>
</dbReference>
<comment type="caution">
    <text evidence="7">The sequence shown here is derived from an EMBL/GenBank/DDBJ whole genome shotgun (WGS) entry which is preliminary data.</text>
</comment>
<keyword evidence="5" id="KW-0472">Membrane</keyword>
<reference evidence="8" key="1">
    <citation type="journal article" date="2019" name="Int. J. Syst. Evol. Microbiol.">
        <title>The Global Catalogue of Microorganisms (GCM) 10K type strain sequencing project: providing services to taxonomists for standard genome sequencing and annotation.</title>
        <authorList>
            <consortium name="The Broad Institute Genomics Platform"/>
            <consortium name="The Broad Institute Genome Sequencing Center for Infectious Disease"/>
            <person name="Wu L."/>
            <person name="Ma J."/>
        </authorList>
    </citation>
    <scope>NUCLEOTIDE SEQUENCE [LARGE SCALE GENOMIC DNA]</scope>
    <source>
        <strain evidence="8">CECT 8288</strain>
    </source>
</reference>
<dbReference type="InterPro" id="IPR029045">
    <property type="entry name" value="ClpP/crotonase-like_dom_sf"/>
</dbReference>
<feature type="domain" description="Peptidase S49" evidence="6">
    <location>
        <begin position="144"/>
        <end position="285"/>
    </location>
</feature>
<keyword evidence="2" id="KW-0645">Protease</keyword>
<evidence type="ECO:0000313" key="8">
    <source>
        <dbReference type="Proteomes" id="UP001595710"/>
    </source>
</evidence>
<gene>
    <name evidence="7" type="primary">sppA</name>
    <name evidence="7" type="ORF">ACFOND_02895</name>
</gene>
<dbReference type="Proteomes" id="UP001595710">
    <property type="component" value="Unassembled WGS sequence"/>
</dbReference>
<evidence type="ECO:0000256" key="3">
    <source>
        <dbReference type="ARBA" id="ARBA00022801"/>
    </source>
</evidence>
<keyword evidence="4" id="KW-0720">Serine protease</keyword>
<dbReference type="InterPro" id="IPR047272">
    <property type="entry name" value="S49_SppA_C"/>
</dbReference>
<dbReference type="PANTHER" id="PTHR42987">
    <property type="entry name" value="PEPTIDASE S49"/>
    <property type="match status" value="1"/>
</dbReference>
<dbReference type="PANTHER" id="PTHR42987:SF8">
    <property type="entry name" value="PROTEINASE"/>
    <property type="match status" value="1"/>
</dbReference>
<dbReference type="InterPro" id="IPR004635">
    <property type="entry name" value="Pept_S49_SppA"/>
</dbReference>
<keyword evidence="8" id="KW-1185">Reference proteome</keyword>